<evidence type="ECO:0000313" key="2">
    <source>
        <dbReference type="EMBL" id="RAG86472.1"/>
    </source>
</evidence>
<feature type="region of interest" description="Disordered" evidence="1">
    <location>
        <begin position="265"/>
        <end position="288"/>
    </location>
</feature>
<organism evidence="2 3">
    <name type="scientific">Streptacidiphilus pinicola</name>
    <dbReference type="NCBI Taxonomy" id="2219663"/>
    <lineage>
        <taxon>Bacteria</taxon>
        <taxon>Bacillati</taxon>
        <taxon>Actinomycetota</taxon>
        <taxon>Actinomycetes</taxon>
        <taxon>Kitasatosporales</taxon>
        <taxon>Streptomycetaceae</taxon>
        <taxon>Streptacidiphilus</taxon>
    </lineage>
</organism>
<evidence type="ECO:0008006" key="4">
    <source>
        <dbReference type="Google" id="ProtNLM"/>
    </source>
</evidence>
<dbReference type="OrthoDB" id="5179393at2"/>
<dbReference type="InterPro" id="IPR040701">
    <property type="entry name" value="Bact_RF_family2"/>
</dbReference>
<feature type="compositionally biased region" description="Basic and acidic residues" evidence="1">
    <location>
        <begin position="266"/>
        <end position="285"/>
    </location>
</feature>
<dbReference type="RefSeq" id="WP_111499885.1">
    <property type="nucleotide sequence ID" value="NZ_QKYN01000027.1"/>
</dbReference>
<evidence type="ECO:0000256" key="1">
    <source>
        <dbReference type="SAM" id="MobiDB-lite"/>
    </source>
</evidence>
<keyword evidence="3" id="KW-1185">Reference proteome</keyword>
<proteinExistence type="predicted"/>
<evidence type="ECO:0000313" key="3">
    <source>
        <dbReference type="Proteomes" id="UP000248889"/>
    </source>
</evidence>
<accession>A0A2X0IMS9</accession>
<sequence>MELTFLHPLLDRPGPWASVIIDTSRSTEDAAKQTELRRRAAARELTRLGADRRSVDALVSTLQHEPTSGSPAGRALYATEGRVVLDLELTYAPAGVTTAWSALPRLAPLLSLRAEEPEVLLALIDRTGADLQVGNGHGRRPLAGAQGQQWRGRGHRSIPADRYEWHYQHRVEDSWDRTAQVIADEVTRQQAGCPECVLVLAGDARERHEVARRLPAPLRSAVVQLRTGGRAPGGADHALDHELECLCAYIVAEHVERAFADLAAGRSRDPGTGRERAPGAERRTAEGVPQAIHAARDRSLATLLLDPSAPDATRTVWTGTEPLLLAVERAEVQRLGARYPHPARTDDVLLRAAAALDAQALAIPPGGPGPVGGVGALLRWPQAASAA</sequence>
<reference evidence="2 3" key="1">
    <citation type="submission" date="2018-06" db="EMBL/GenBank/DDBJ databases">
        <title>Streptacidiphilus pinicola sp. nov., isolated from pine grove soil.</title>
        <authorList>
            <person name="Roh S.G."/>
            <person name="Park S."/>
            <person name="Kim M.-K."/>
            <person name="Yun B.-R."/>
            <person name="Park J."/>
            <person name="Kim M.J."/>
            <person name="Kim Y.S."/>
            <person name="Kim S.B."/>
        </authorList>
    </citation>
    <scope>NUCLEOTIDE SEQUENCE [LARGE SCALE GENOMIC DNA]</scope>
    <source>
        <strain evidence="2 3">MMS16-CNU450</strain>
    </source>
</reference>
<comment type="caution">
    <text evidence="2">The sequence shown here is derived from an EMBL/GenBank/DDBJ whole genome shotgun (WGS) entry which is preliminary data.</text>
</comment>
<dbReference type="Proteomes" id="UP000248889">
    <property type="component" value="Unassembled WGS sequence"/>
</dbReference>
<gene>
    <name evidence="2" type="ORF">DN069_06590</name>
</gene>
<dbReference type="AlphaFoldDB" id="A0A2X0IMS9"/>
<protein>
    <recommendedName>
        <fullName evidence="4">Peptide chain release factor 1</fullName>
    </recommendedName>
</protein>
<name>A0A2X0IMS9_9ACTN</name>
<dbReference type="Pfam" id="PF18844">
    <property type="entry name" value="baeRF_family2"/>
    <property type="match status" value="1"/>
</dbReference>
<dbReference type="EMBL" id="QKYN01000027">
    <property type="protein sequence ID" value="RAG86472.1"/>
    <property type="molecule type" value="Genomic_DNA"/>
</dbReference>